<sequence length="508" mass="56190">MDKKVLLVILDGWGIATDVAVSAINKASTPFIDSIFDKYPTTTLQASGEAVGLPEGQMGNSEVGHMNIGAGRVVYQDLVRINKAIAERKLAAMPALANAFSYAKENKRPVHLIGLVSDGGVHSHIDHLKALCTVAYDQELHEVYIHAFTDGRDTDPKGGVKYINELEEHLENTTGTIASIVGRYYAMDRDNRWERVKLAYDLMVKGEGEPSQNLIKSMLDSYNAGVTDEFIKPIVKVNDRQEPIATIKNGDVVICFNFRTDRGREITQALTQRDFPEQDMHKLDLHYVMMTNYDDSFLNTEAIFEKDNLNNTLGEVLSKAGKKQIRIAETEKYPHVTFFFSGGRETQFEGESRLMCPSPKVATYDLMPEMSAYDIRDAIVPELEKKSADFICLNFANPDMVGHTGVFEAAVKACEVVDECAAKVITTALENGYDTIVVADHGNADMMINPDGTPNTAHTTNLVPFVLVSGDFKGTLHPGKLGDIAPTILELMHLQKPEEMTGETLINH</sequence>
<dbReference type="PANTHER" id="PTHR31637">
    <property type="entry name" value="2,3-BISPHOSPHOGLYCERATE-INDEPENDENT PHOSPHOGLYCERATE MUTASE"/>
    <property type="match status" value="1"/>
</dbReference>
<evidence type="ECO:0000256" key="10">
    <source>
        <dbReference type="NCBIfam" id="TIGR01307"/>
    </source>
</evidence>
<evidence type="ECO:0000256" key="11">
    <source>
        <dbReference type="PIRSR" id="PIRSR001492-1"/>
    </source>
</evidence>
<dbReference type="STRING" id="1797110.A3841_13615"/>
<evidence type="ECO:0000256" key="5">
    <source>
        <dbReference type="ARBA" id="ARBA00022723"/>
    </source>
</evidence>
<evidence type="ECO:0000259" key="15">
    <source>
        <dbReference type="Pfam" id="PF06415"/>
    </source>
</evidence>
<feature type="domain" description="BPG-independent PGAM N-terminal" evidence="15">
    <location>
        <begin position="81"/>
        <end position="295"/>
    </location>
</feature>
<evidence type="ECO:0000259" key="14">
    <source>
        <dbReference type="Pfam" id="PF01676"/>
    </source>
</evidence>
<evidence type="ECO:0000256" key="9">
    <source>
        <dbReference type="HAMAP-Rule" id="MF_01038"/>
    </source>
</evidence>
<dbReference type="GO" id="GO:0004619">
    <property type="term" value="F:phosphoglycerate mutase activity"/>
    <property type="evidence" value="ECO:0007669"/>
    <property type="project" value="UniProtKB-UniRule"/>
</dbReference>
<feature type="binding site" evidence="9 12">
    <location>
        <position position="122"/>
    </location>
    <ligand>
        <name>substrate</name>
    </ligand>
</feature>
<evidence type="ECO:0000313" key="16">
    <source>
        <dbReference type="EMBL" id="OKL40879.1"/>
    </source>
</evidence>
<dbReference type="CDD" id="cd16010">
    <property type="entry name" value="iPGM"/>
    <property type="match status" value="1"/>
</dbReference>
<keyword evidence="7 9" id="KW-0464">Manganese</keyword>
<feature type="binding site" evidence="9 13">
    <location>
        <position position="403"/>
    </location>
    <ligand>
        <name>Mn(2+)</name>
        <dbReference type="ChEBI" id="CHEBI:29035"/>
        <label>1</label>
    </ligand>
</feature>
<dbReference type="PIRSF" id="PIRSF001492">
    <property type="entry name" value="IPGAM"/>
    <property type="match status" value="1"/>
</dbReference>
<reference evidence="16 17" key="1">
    <citation type="submission" date="2016-03" db="EMBL/GenBank/DDBJ databases">
        <title>Genome sequence of Pontibacter sp. nov., of the family cytophagaceae, isolated from marine sediment of the Yellow Sea, China.</title>
        <authorList>
            <person name="Zhang G."/>
            <person name="Zhang R."/>
        </authorList>
    </citation>
    <scope>NUCLEOTIDE SEQUENCE [LARGE SCALE GENOMIC DNA]</scope>
    <source>
        <strain evidence="16 17">S10-8</strain>
    </source>
</reference>
<feature type="binding site" evidence="9 12">
    <location>
        <begin position="259"/>
        <end position="262"/>
    </location>
    <ligand>
        <name>substrate</name>
    </ligand>
</feature>
<evidence type="ECO:0000313" key="17">
    <source>
        <dbReference type="Proteomes" id="UP000186551"/>
    </source>
</evidence>
<feature type="active site" description="Phosphoserine intermediate" evidence="9 11">
    <location>
        <position position="61"/>
    </location>
</feature>
<dbReference type="InterPro" id="IPR006124">
    <property type="entry name" value="Metalloenzyme"/>
</dbReference>
<dbReference type="Gene3D" id="3.40.1450.10">
    <property type="entry name" value="BPG-independent phosphoglycerate mutase, domain B"/>
    <property type="match status" value="1"/>
</dbReference>
<dbReference type="RefSeq" id="WP_073851497.1">
    <property type="nucleotide sequence ID" value="NZ_LVWA01000004.1"/>
</dbReference>
<dbReference type="EMBL" id="LVWA01000004">
    <property type="protein sequence ID" value="OKL40879.1"/>
    <property type="molecule type" value="Genomic_DNA"/>
</dbReference>
<evidence type="ECO:0000256" key="1">
    <source>
        <dbReference type="ARBA" id="ARBA00000370"/>
    </source>
</evidence>
<dbReference type="AlphaFoldDB" id="A0A1Q5PF62"/>
<evidence type="ECO:0000256" key="13">
    <source>
        <dbReference type="PIRSR" id="PIRSR001492-3"/>
    </source>
</evidence>
<dbReference type="Proteomes" id="UP000186551">
    <property type="component" value="Unassembled WGS sequence"/>
</dbReference>
<dbReference type="PANTHER" id="PTHR31637:SF0">
    <property type="entry name" value="2,3-BISPHOSPHOGLYCERATE-INDEPENDENT PHOSPHOGLYCERATE MUTASE"/>
    <property type="match status" value="1"/>
</dbReference>
<dbReference type="GO" id="GO:0006096">
    <property type="term" value="P:glycolytic process"/>
    <property type="evidence" value="ECO:0007669"/>
    <property type="project" value="UniProtKB-UniRule"/>
</dbReference>
<comment type="cofactor">
    <cofactor evidence="9">
        <name>Mn(2+)</name>
        <dbReference type="ChEBI" id="CHEBI:29035"/>
    </cofactor>
    <text evidence="9">Binds 2 manganese ions per subunit.</text>
</comment>
<dbReference type="InterPro" id="IPR011258">
    <property type="entry name" value="BPG-indep_PGM_N"/>
</dbReference>
<accession>A0A1Q5PF62</accession>
<gene>
    <name evidence="9" type="primary">gpmI</name>
    <name evidence="16" type="ORF">A3841_13615</name>
</gene>
<keyword evidence="5 9" id="KW-0479">Metal-binding</keyword>
<dbReference type="SUPFAM" id="SSF53649">
    <property type="entry name" value="Alkaline phosphatase-like"/>
    <property type="match status" value="1"/>
</dbReference>
<comment type="pathway">
    <text evidence="3 9">Carbohydrate degradation; glycolysis; pyruvate from D-glyceraldehyde 3-phosphate: step 3/5.</text>
</comment>
<evidence type="ECO:0000256" key="4">
    <source>
        <dbReference type="ARBA" id="ARBA00008819"/>
    </source>
</evidence>
<dbReference type="GO" id="GO:0030145">
    <property type="term" value="F:manganese ion binding"/>
    <property type="evidence" value="ECO:0007669"/>
    <property type="project" value="UniProtKB-UniRule"/>
</dbReference>
<feature type="binding site" evidence="9 12">
    <location>
        <position position="189"/>
    </location>
    <ligand>
        <name>substrate</name>
    </ligand>
</feature>
<feature type="binding site" evidence="9 13">
    <location>
        <position position="440"/>
    </location>
    <ligand>
        <name>Mn(2+)</name>
        <dbReference type="ChEBI" id="CHEBI:29035"/>
        <label>2</label>
    </ligand>
</feature>
<comment type="catalytic activity">
    <reaction evidence="1 9">
        <text>(2R)-2-phosphoglycerate = (2R)-3-phosphoglycerate</text>
        <dbReference type="Rhea" id="RHEA:15901"/>
        <dbReference type="ChEBI" id="CHEBI:58272"/>
        <dbReference type="ChEBI" id="CHEBI:58289"/>
        <dbReference type="EC" id="5.4.2.12"/>
    </reaction>
</comment>
<proteinExistence type="inferred from homology"/>
<dbReference type="NCBIfam" id="TIGR01307">
    <property type="entry name" value="pgm_bpd_ind"/>
    <property type="match status" value="1"/>
</dbReference>
<comment type="similarity">
    <text evidence="4 9">Belongs to the BPG-independent phosphoglycerate mutase family.</text>
</comment>
<evidence type="ECO:0000256" key="2">
    <source>
        <dbReference type="ARBA" id="ARBA00002315"/>
    </source>
</evidence>
<feature type="binding site" evidence="9 13">
    <location>
        <position position="61"/>
    </location>
    <ligand>
        <name>Mn(2+)</name>
        <dbReference type="ChEBI" id="CHEBI:29035"/>
        <label>2</label>
    </ligand>
</feature>
<dbReference type="InterPro" id="IPR005995">
    <property type="entry name" value="Pgm_bpd_ind"/>
</dbReference>
<feature type="binding site" evidence="9 12">
    <location>
        <begin position="152"/>
        <end position="153"/>
    </location>
    <ligand>
        <name>substrate</name>
    </ligand>
</feature>
<dbReference type="FunFam" id="3.40.1450.10:FF:000002">
    <property type="entry name" value="2,3-bisphosphoglycerate-independent phosphoglycerate mutase"/>
    <property type="match status" value="1"/>
</dbReference>
<dbReference type="UniPathway" id="UPA00109">
    <property type="reaction ID" value="UER00186"/>
</dbReference>
<name>A0A1Q5PF62_9BACT</name>
<evidence type="ECO:0000256" key="6">
    <source>
        <dbReference type="ARBA" id="ARBA00023152"/>
    </source>
</evidence>
<feature type="binding site" evidence="9 13">
    <location>
        <position position="11"/>
    </location>
    <ligand>
        <name>Mn(2+)</name>
        <dbReference type="ChEBI" id="CHEBI:29035"/>
        <label>2</label>
    </ligand>
</feature>
<dbReference type="SUPFAM" id="SSF64158">
    <property type="entry name" value="2,3-Bisphosphoglycerate-independent phosphoglycerate mutase, substrate-binding domain"/>
    <property type="match status" value="1"/>
</dbReference>
<keyword evidence="6 9" id="KW-0324">Glycolysis</keyword>
<dbReference type="GO" id="GO:0005829">
    <property type="term" value="C:cytosol"/>
    <property type="evidence" value="ECO:0007669"/>
    <property type="project" value="TreeGrafter"/>
</dbReference>
<keyword evidence="17" id="KW-1185">Reference proteome</keyword>
<dbReference type="EC" id="5.4.2.12" evidence="9 10"/>
<feature type="binding site" evidence="9 12">
    <location>
        <position position="332"/>
    </location>
    <ligand>
        <name>substrate</name>
    </ligand>
</feature>
<dbReference type="HAMAP" id="MF_01038">
    <property type="entry name" value="GpmI"/>
    <property type="match status" value="1"/>
</dbReference>
<evidence type="ECO:0000256" key="8">
    <source>
        <dbReference type="ARBA" id="ARBA00023235"/>
    </source>
</evidence>
<dbReference type="Pfam" id="PF06415">
    <property type="entry name" value="iPGM_N"/>
    <property type="match status" value="1"/>
</dbReference>
<feature type="binding site" evidence="9 13">
    <location>
        <position position="441"/>
    </location>
    <ligand>
        <name>Mn(2+)</name>
        <dbReference type="ChEBI" id="CHEBI:29035"/>
        <label>2</label>
    </ligand>
</feature>
<feature type="domain" description="Metalloenzyme" evidence="14">
    <location>
        <begin position="3"/>
        <end position="495"/>
    </location>
</feature>
<feature type="binding site" evidence="9 13">
    <location>
        <position position="458"/>
    </location>
    <ligand>
        <name>Mn(2+)</name>
        <dbReference type="ChEBI" id="CHEBI:29035"/>
        <label>1</label>
    </ligand>
</feature>
<comment type="caution">
    <text evidence="16">The sequence shown here is derived from an EMBL/GenBank/DDBJ whole genome shotgun (WGS) entry which is preliminary data.</text>
</comment>
<dbReference type="OrthoDB" id="9800863at2"/>
<dbReference type="InterPro" id="IPR017850">
    <property type="entry name" value="Alkaline_phosphatase_core_sf"/>
</dbReference>
<organism evidence="16 17">
    <name type="scientific">Pontibacter flavimaris</name>
    <dbReference type="NCBI Taxonomy" id="1797110"/>
    <lineage>
        <taxon>Bacteria</taxon>
        <taxon>Pseudomonadati</taxon>
        <taxon>Bacteroidota</taxon>
        <taxon>Cytophagia</taxon>
        <taxon>Cytophagales</taxon>
        <taxon>Hymenobacteraceae</taxon>
        <taxon>Pontibacter</taxon>
    </lineage>
</organism>
<keyword evidence="8 9" id="KW-0413">Isomerase</keyword>
<evidence type="ECO:0000256" key="3">
    <source>
        <dbReference type="ARBA" id="ARBA00004798"/>
    </source>
</evidence>
<evidence type="ECO:0000256" key="7">
    <source>
        <dbReference type="ARBA" id="ARBA00023211"/>
    </source>
</evidence>
<comment type="subunit">
    <text evidence="9">Monomer.</text>
</comment>
<dbReference type="Gene3D" id="3.40.720.10">
    <property type="entry name" value="Alkaline Phosphatase, subunit A"/>
    <property type="match status" value="1"/>
</dbReference>
<dbReference type="GO" id="GO:0006007">
    <property type="term" value="P:glucose catabolic process"/>
    <property type="evidence" value="ECO:0007669"/>
    <property type="project" value="InterPro"/>
</dbReference>
<protein>
    <recommendedName>
        <fullName evidence="9 10">2,3-bisphosphoglycerate-independent phosphoglycerate mutase</fullName>
        <shortName evidence="9">BPG-independent PGAM</shortName>
        <shortName evidence="9">Phosphoglyceromutase</shortName>
        <shortName evidence="9">iPGM</shortName>
        <ecNumber evidence="9 10">5.4.2.12</ecNumber>
    </recommendedName>
</protein>
<feature type="binding site" evidence="9 13">
    <location>
        <position position="399"/>
    </location>
    <ligand>
        <name>Mn(2+)</name>
        <dbReference type="ChEBI" id="CHEBI:29035"/>
        <label>1</label>
    </ligand>
</feature>
<dbReference type="Pfam" id="PF01676">
    <property type="entry name" value="Metalloenzyme"/>
    <property type="match status" value="1"/>
</dbReference>
<feature type="binding site" evidence="9 12">
    <location>
        <position position="183"/>
    </location>
    <ligand>
        <name>substrate</name>
    </ligand>
</feature>
<dbReference type="InterPro" id="IPR036646">
    <property type="entry name" value="PGAM_B_sf"/>
</dbReference>
<comment type="function">
    <text evidence="2 9">Catalyzes the interconversion of 2-phosphoglycerate and 3-phosphoglycerate.</text>
</comment>
<evidence type="ECO:0000256" key="12">
    <source>
        <dbReference type="PIRSR" id="PIRSR001492-2"/>
    </source>
</evidence>